<dbReference type="Proteomes" id="UP001148018">
    <property type="component" value="Unassembled WGS sequence"/>
</dbReference>
<sequence>MHAMNVIGEMFVQVSKILFLLDADEKNGQQSMVENDEVASATRDELPTTKLRVETLGVQLIQYQKASRRKRIFDT</sequence>
<gene>
    <name evidence="1" type="ORF">NHX12_005591</name>
</gene>
<accession>A0A9Q0DRQ4</accession>
<proteinExistence type="predicted"/>
<evidence type="ECO:0000313" key="2">
    <source>
        <dbReference type="Proteomes" id="UP001148018"/>
    </source>
</evidence>
<name>A0A9Q0DRQ4_9TELE</name>
<evidence type="ECO:0000313" key="1">
    <source>
        <dbReference type="EMBL" id="KAJ3593256.1"/>
    </source>
</evidence>
<protein>
    <submittedName>
        <fullName evidence="1">Uncharacterized protein</fullName>
    </submittedName>
</protein>
<organism evidence="1 2">
    <name type="scientific">Muraenolepis orangiensis</name>
    <name type="common">Patagonian moray cod</name>
    <dbReference type="NCBI Taxonomy" id="630683"/>
    <lineage>
        <taxon>Eukaryota</taxon>
        <taxon>Metazoa</taxon>
        <taxon>Chordata</taxon>
        <taxon>Craniata</taxon>
        <taxon>Vertebrata</taxon>
        <taxon>Euteleostomi</taxon>
        <taxon>Actinopterygii</taxon>
        <taxon>Neopterygii</taxon>
        <taxon>Teleostei</taxon>
        <taxon>Neoteleostei</taxon>
        <taxon>Acanthomorphata</taxon>
        <taxon>Zeiogadaria</taxon>
        <taxon>Gadariae</taxon>
        <taxon>Gadiformes</taxon>
        <taxon>Muraenolepidoidei</taxon>
        <taxon>Muraenolepididae</taxon>
        <taxon>Muraenolepis</taxon>
    </lineage>
</organism>
<dbReference type="AlphaFoldDB" id="A0A9Q0DRQ4"/>
<comment type="caution">
    <text evidence="1">The sequence shown here is derived from an EMBL/GenBank/DDBJ whole genome shotgun (WGS) entry which is preliminary data.</text>
</comment>
<reference evidence="1" key="1">
    <citation type="submission" date="2022-07" db="EMBL/GenBank/DDBJ databases">
        <title>Chromosome-level genome of Muraenolepis orangiensis.</title>
        <authorList>
            <person name="Kim J."/>
        </authorList>
    </citation>
    <scope>NUCLEOTIDE SEQUENCE</scope>
    <source>
        <strain evidence="1">KU_S4_2022</strain>
        <tissue evidence="1">Muscle</tissue>
    </source>
</reference>
<dbReference type="OrthoDB" id="102442at2759"/>
<dbReference type="EMBL" id="JANIIK010000112">
    <property type="protein sequence ID" value="KAJ3593256.1"/>
    <property type="molecule type" value="Genomic_DNA"/>
</dbReference>
<keyword evidence="2" id="KW-1185">Reference proteome</keyword>